<name>A0A4S2KZC1_OPIFE</name>
<keyword evidence="1" id="KW-1133">Transmembrane helix</keyword>
<reference evidence="2 3" key="1">
    <citation type="journal article" date="2019" name="BMC Genomics">
        <title>New insights from Opisthorchis felineus genome: update on genomics of the epidemiologically important liver flukes.</title>
        <authorList>
            <person name="Ershov N.I."/>
            <person name="Mordvinov V.A."/>
            <person name="Prokhortchouk E.B."/>
            <person name="Pakharukova M.Y."/>
            <person name="Gunbin K.V."/>
            <person name="Ustyantsev K."/>
            <person name="Genaev M.A."/>
            <person name="Blinov A.G."/>
            <person name="Mazur A."/>
            <person name="Boulygina E."/>
            <person name="Tsygankova S."/>
            <person name="Khrameeva E."/>
            <person name="Chekanov N."/>
            <person name="Fan G."/>
            <person name="Xiao A."/>
            <person name="Zhang H."/>
            <person name="Xu X."/>
            <person name="Yang H."/>
            <person name="Solovyev V."/>
            <person name="Lee S.M."/>
            <person name="Liu X."/>
            <person name="Afonnikov D.A."/>
            <person name="Skryabin K.G."/>
        </authorList>
    </citation>
    <scope>NUCLEOTIDE SEQUENCE [LARGE SCALE GENOMIC DNA]</scope>
    <source>
        <strain evidence="2">AK-0245</strain>
        <tissue evidence="2">Whole organism</tissue>
    </source>
</reference>
<dbReference type="EMBL" id="SJOL01009803">
    <property type="protein sequence ID" value="TGZ55643.1"/>
    <property type="molecule type" value="Genomic_DNA"/>
</dbReference>
<evidence type="ECO:0000256" key="1">
    <source>
        <dbReference type="SAM" id="Phobius"/>
    </source>
</evidence>
<keyword evidence="1" id="KW-0472">Membrane</keyword>
<organism evidence="2 3">
    <name type="scientific">Opisthorchis felineus</name>
    <dbReference type="NCBI Taxonomy" id="147828"/>
    <lineage>
        <taxon>Eukaryota</taxon>
        <taxon>Metazoa</taxon>
        <taxon>Spiralia</taxon>
        <taxon>Lophotrochozoa</taxon>
        <taxon>Platyhelminthes</taxon>
        <taxon>Trematoda</taxon>
        <taxon>Digenea</taxon>
        <taxon>Opisthorchiida</taxon>
        <taxon>Opisthorchiata</taxon>
        <taxon>Opisthorchiidae</taxon>
        <taxon>Opisthorchis</taxon>
    </lineage>
</organism>
<dbReference type="STRING" id="147828.A0A4S2KZC1"/>
<dbReference type="PANTHER" id="PTHR47331">
    <property type="entry name" value="PHD-TYPE DOMAIN-CONTAINING PROTEIN"/>
    <property type="match status" value="1"/>
</dbReference>
<dbReference type="Proteomes" id="UP000308267">
    <property type="component" value="Unassembled WGS sequence"/>
</dbReference>
<gene>
    <name evidence="2" type="ORF">CRM22_010331</name>
</gene>
<evidence type="ECO:0000313" key="3">
    <source>
        <dbReference type="Proteomes" id="UP000308267"/>
    </source>
</evidence>
<keyword evidence="1" id="KW-0812">Transmembrane</keyword>
<comment type="caution">
    <text evidence="2">The sequence shown here is derived from an EMBL/GenBank/DDBJ whole genome shotgun (WGS) entry which is preliminary data.</text>
</comment>
<evidence type="ECO:0000313" key="2">
    <source>
        <dbReference type="EMBL" id="TGZ55643.1"/>
    </source>
</evidence>
<protein>
    <submittedName>
        <fullName evidence="2">Uncharacterized protein</fullName>
    </submittedName>
</protein>
<feature type="transmembrane region" description="Helical" evidence="1">
    <location>
        <begin position="51"/>
        <end position="72"/>
    </location>
</feature>
<keyword evidence="3" id="KW-1185">Reference proteome</keyword>
<dbReference type="AlphaFoldDB" id="A0A4S2KZC1"/>
<accession>A0A4S2KZC1</accession>
<dbReference type="OrthoDB" id="10066543at2759"/>
<sequence>MYGPEFINEPKIPVSPLAHDRIPDGVELKTIRATGNVLSTRSVTERLFVRWSSWFTLLKAIAWLMRFIYYLMHKFKRSITVPTVGHQQVKELTVAQMVVVRQIQAKVYGDEISHLKTDTHSMPTRVLAMRKLCPILLDGVLCVGGWLQYSSCALSLKQRLFCPLNPQLLIYSFDIIMKQKDIPASHVLGAIRKTFV</sequence>
<proteinExistence type="predicted"/>